<protein>
    <submittedName>
        <fullName evidence="2">Enoyl-CoA hydratase/isomerase family protein</fullName>
    </submittedName>
</protein>
<evidence type="ECO:0000313" key="2">
    <source>
        <dbReference type="EMBL" id="KAA1397116.1"/>
    </source>
</evidence>
<dbReference type="SUPFAM" id="SSF52096">
    <property type="entry name" value="ClpP/crotonase"/>
    <property type="match status" value="1"/>
</dbReference>
<proteinExistence type="predicted"/>
<name>A0A5M4FD35_9ACTN</name>
<dbReference type="Pfam" id="PF00378">
    <property type="entry name" value="ECH_1"/>
    <property type="match status" value="1"/>
</dbReference>
<dbReference type="OrthoDB" id="9807606at2"/>
<dbReference type="CDD" id="cd06558">
    <property type="entry name" value="crotonase-like"/>
    <property type="match status" value="1"/>
</dbReference>
<reference evidence="2" key="1">
    <citation type="submission" date="2019-09" db="EMBL/GenBank/DDBJ databases">
        <authorList>
            <person name="Li J."/>
        </authorList>
    </citation>
    <scope>NUCLEOTIDE SEQUENCE [LARGE SCALE GENOMIC DNA]</scope>
    <source>
        <strain evidence="2">JCM 14732</strain>
    </source>
</reference>
<dbReference type="InterPro" id="IPR029045">
    <property type="entry name" value="ClpP/crotonase-like_dom_sf"/>
</dbReference>
<dbReference type="Gene3D" id="3.90.226.10">
    <property type="entry name" value="2-enoyl-CoA Hydratase, Chain A, domain 1"/>
    <property type="match status" value="1"/>
</dbReference>
<organism evidence="2 3">
    <name type="scientific">Aeromicrobium ginsengisoli</name>
    <dbReference type="NCBI Taxonomy" id="363867"/>
    <lineage>
        <taxon>Bacteria</taxon>
        <taxon>Bacillati</taxon>
        <taxon>Actinomycetota</taxon>
        <taxon>Actinomycetes</taxon>
        <taxon>Propionibacteriales</taxon>
        <taxon>Nocardioidaceae</taxon>
        <taxon>Aeromicrobium</taxon>
    </lineage>
</organism>
<accession>A0A5M4FD35</accession>
<dbReference type="AlphaFoldDB" id="A0A5M4FD35"/>
<dbReference type="GO" id="GO:0006635">
    <property type="term" value="P:fatty acid beta-oxidation"/>
    <property type="evidence" value="ECO:0007669"/>
    <property type="project" value="TreeGrafter"/>
</dbReference>
<dbReference type="PANTHER" id="PTHR11941">
    <property type="entry name" value="ENOYL-COA HYDRATASE-RELATED"/>
    <property type="match status" value="1"/>
</dbReference>
<keyword evidence="3" id="KW-1185">Reference proteome</keyword>
<dbReference type="GO" id="GO:0016853">
    <property type="term" value="F:isomerase activity"/>
    <property type="evidence" value="ECO:0007669"/>
    <property type="project" value="UniProtKB-KW"/>
</dbReference>
<evidence type="ECO:0000256" key="1">
    <source>
        <dbReference type="SAM" id="MobiDB-lite"/>
    </source>
</evidence>
<sequence length="330" mass="37418">MFSKPCSRNSISTRFAGESACSGLPIAKPTSRVPRSAPDNGGNMPEAWSRTKMYRTYLDEYSAKWAEYFSFKREDGILEMRMHTLNGPAKWSLELHRAFIPALADVHHDPENEILIFSGTGDKFLDTMDPEGWERYDFKQDMTFDRGYDFWYKDQVHEPFSFLNLEIPVIAAINGPCFIHQELALLNDIVIASESTTMADGHYTGMGIVPGDGVQTIFRELMGVNRAKYFLLTGQVLSAQELLDLGLVGEVVPDDQVIDRAWEIARTVFKPRARSTRVMTRALLVQPWREILVRELPAGMANESWAVHGYWGMAQDGFDIETLTSSEDEE</sequence>
<feature type="region of interest" description="Disordered" evidence="1">
    <location>
        <begin position="26"/>
        <end position="45"/>
    </location>
</feature>
<comment type="caution">
    <text evidence="2">The sequence shown here is derived from an EMBL/GenBank/DDBJ whole genome shotgun (WGS) entry which is preliminary data.</text>
</comment>
<evidence type="ECO:0000313" key="3">
    <source>
        <dbReference type="Proteomes" id="UP000380867"/>
    </source>
</evidence>
<dbReference type="Proteomes" id="UP000380867">
    <property type="component" value="Unassembled WGS sequence"/>
</dbReference>
<dbReference type="EMBL" id="SDPQ02000002">
    <property type="protein sequence ID" value="KAA1397116.1"/>
    <property type="molecule type" value="Genomic_DNA"/>
</dbReference>
<gene>
    <name evidence="2" type="ORF">ESP70_006820</name>
</gene>
<dbReference type="InterPro" id="IPR001753">
    <property type="entry name" value="Enoyl-CoA_hydra/iso"/>
</dbReference>
<dbReference type="PANTHER" id="PTHR11941:SF54">
    <property type="entry name" value="ENOYL-COA HYDRATASE, MITOCHONDRIAL"/>
    <property type="match status" value="1"/>
</dbReference>